<dbReference type="OrthoDB" id="6307929at2"/>
<accession>A0A2A2SGP4</accession>
<dbReference type="PANTHER" id="PTHR34219">
    <property type="entry name" value="IRON-REGULATED INNER MEMBRANE PROTEIN-RELATED"/>
    <property type="match status" value="1"/>
</dbReference>
<evidence type="ECO:0000256" key="1">
    <source>
        <dbReference type="SAM" id="Phobius"/>
    </source>
</evidence>
<comment type="caution">
    <text evidence="2">The sequence shown here is derived from an EMBL/GenBank/DDBJ whole genome shotgun (WGS) entry which is preliminary data.</text>
</comment>
<feature type="transmembrane region" description="Helical" evidence="1">
    <location>
        <begin position="119"/>
        <end position="146"/>
    </location>
</feature>
<reference evidence="3" key="1">
    <citation type="submission" date="2017-09" db="EMBL/GenBank/DDBJ databases">
        <authorList>
            <person name="Feng G."/>
            <person name="Zhu H."/>
        </authorList>
    </citation>
    <scope>NUCLEOTIDE SEQUENCE [LARGE SCALE GENOMIC DNA]</scope>
    <source>
        <strain evidence="3">1PNM-20</strain>
    </source>
</reference>
<protein>
    <submittedName>
        <fullName evidence="2">Peptidase</fullName>
    </submittedName>
</protein>
<gene>
    <name evidence="2" type="ORF">CKY28_11325</name>
</gene>
<feature type="transmembrane region" description="Helical" evidence="1">
    <location>
        <begin position="167"/>
        <end position="190"/>
    </location>
</feature>
<proteinExistence type="predicted"/>
<dbReference type="Proteomes" id="UP000218151">
    <property type="component" value="Unassembled WGS sequence"/>
</dbReference>
<organism evidence="2 3">
    <name type="scientific">Sphingomonas lenta</name>
    <dbReference type="NCBI Taxonomy" id="1141887"/>
    <lineage>
        <taxon>Bacteria</taxon>
        <taxon>Pseudomonadati</taxon>
        <taxon>Pseudomonadota</taxon>
        <taxon>Alphaproteobacteria</taxon>
        <taxon>Sphingomonadales</taxon>
        <taxon>Sphingomonadaceae</taxon>
        <taxon>Sphingomonas</taxon>
    </lineage>
</organism>
<dbReference type="EMBL" id="NSLI01000003">
    <property type="protein sequence ID" value="PAX08385.1"/>
    <property type="molecule type" value="Genomic_DNA"/>
</dbReference>
<feature type="transmembrane region" description="Helical" evidence="1">
    <location>
        <begin position="310"/>
        <end position="331"/>
    </location>
</feature>
<keyword evidence="1" id="KW-1133">Transmembrane helix</keyword>
<dbReference type="AlphaFoldDB" id="A0A2A2SGP4"/>
<evidence type="ECO:0000313" key="3">
    <source>
        <dbReference type="Proteomes" id="UP000218151"/>
    </source>
</evidence>
<keyword evidence="3" id="KW-1185">Reference proteome</keyword>
<evidence type="ECO:0000313" key="2">
    <source>
        <dbReference type="EMBL" id="PAX08385.1"/>
    </source>
</evidence>
<dbReference type="Pfam" id="PF03929">
    <property type="entry name" value="PepSY_TM"/>
    <property type="match status" value="1"/>
</dbReference>
<keyword evidence="1" id="KW-0812">Transmembrane</keyword>
<name>A0A2A2SGP4_9SPHN</name>
<keyword evidence="1" id="KW-0472">Membrane</keyword>
<sequence>MLCVTGLPLVFHDEIDAAFAPEQALSPVPEGTKPLDLDTLLARALADRLGEVPLYLSFDTDRPVVNVTSGPTPDAPEHLMRFQSLDARTGEALPPHPPGVTDVLLQIHKDMMLGLPAELFLGLMGLLFVAAVVSGVVLYVPFMARLRFGTVRADKSARVRRLDRHNLFGAATALWAVVVALTGSINAAVIPITEVWKRDQLAAIAGAASGEAVSVRPGSVQAALDAAMRAAPGMRPQFIAFPGVSWSSDRHVAVFLQGATPLTEKLLTPAFVDARDGSLDAVRPMPWYMQALLLAQPLHFGDYAGLPMKLLWALLDVMTIVVLWTGLRLWSRRNAGPASVRVRELLKAGELAEAH</sequence>
<dbReference type="PANTHER" id="PTHR34219:SF3">
    <property type="entry name" value="BLL7967 PROTEIN"/>
    <property type="match status" value="1"/>
</dbReference>
<dbReference type="InterPro" id="IPR005625">
    <property type="entry name" value="PepSY-ass_TM"/>
</dbReference>